<keyword evidence="4" id="KW-0999">Mitochondrion inner membrane</keyword>
<dbReference type="SUPFAM" id="SSF117892">
    <property type="entry name" value="Band 7/SPFH domain"/>
    <property type="match status" value="1"/>
</dbReference>
<comment type="similarity">
    <text evidence="2 4">Belongs to the prohibitin family.</text>
</comment>
<keyword evidence="7" id="KW-1185">Reference proteome</keyword>
<evidence type="ECO:0000256" key="3">
    <source>
        <dbReference type="ARBA" id="ARBA00011786"/>
    </source>
</evidence>
<feature type="domain" description="Band 7" evidence="5">
    <location>
        <begin position="34"/>
        <end position="195"/>
    </location>
</feature>
<evidence type="ECO:0000313" key="7">
    <source>
        <dbReference type="Proteomes" id="UP001255856"/>
    </source>
</evidence>
<dbReference type="PANTHER" id="PTHR23222:SF0">
    <property type="entry name" value="PROHIBITIN 1"/>
    <property type="match status" value="1"/>
</dbReference>
<comment type="subcellular location">
    <subcellularLocation>
        <location evidence="1">Mitochondrion inner membrane</location>
        <topology evidence="1">Single-pass type II membrane protein</topology>
    </subcellularLocation>
</comment>
<evidence type="ECO:0000256" key="4">
    <source>
        <dbReference type="RuleBase" id="RU366048"/>
    </source>
</evidence>
<accession>A0AAD9IEV3</accession>
<dbReference type="SMART" id="SM00244">
    <property type="entry name" value="PHB"/>
    <property type="match status" value="1"/>
</dbReference>
<evidence type="ECO:0000256" key="1">
    <source>
        <dbReference type="ARBA" id="ARBA00004140"/>
    </source>
</evidence>
<sequence>MAQQEAAKALANLLSKVARYSVVLGIGGSALQASLYTVDGGERAIMFDRFSGVLDTPIGEGTHFRLPWVQTPNVMDIRTRPRSISSVTGTKDLQMVNITLRVLSKPDVKTLAGIFRNLGLDWDERVLPSIGNEVLKSVVAQYQAEQLLTQRDKVSAAVRSELNQRAAEFNILIDDVAITHLSFGAEFTKAVEAKQVAQQEAERARFVVMKADQERKAAVVRAEGESEAARLISEATKAAGVGLIELRRIEAARDIASTLGKSPRVAYVPEGSNVWLKM</sequence>
<dbReference type="CDD" id="cd03401">
    <property type="entry name" value="SPFH_prohibitin"/>
    <property type="match status" value="1"/>
</dbReference>
<protein>
    <recommendedName>
        <fullName evidence="4">Prohibitin</fullName>
    </recommendedName>
</protein>
<dbReference type="PANTHER" id="PTHR23222">
    <property type="entry name" value="PROHIBITIN"/>
    <property type="match status" value="1"/>
</dbReference>
<dbReference type="InterPro" id="IPR036013">
    <property type="entry name" value="Band_7/SPFH_dom_sf"/>
</dbReference>
<comment type="subunit">
    <text evidence="3">Component of a prohibitin multimeric complex in mitochondrial membranes.</text>
</comment>
<evidence type="ECO:0000313" key="6">
    <source>
        <dbReference type="EMBL" id="KAK2077059.1"/>
    </source>
</evidence>
<keyword evidence="4" id="KW-0472">Membrane</keyword>
<dbReference type="Pfam" id="PF01145">
    <property type="entry name" value="Band_7"/>
    <property type="match status" value="1"/>
</dbReference>
<dbReference type="GO" id="GO:0007005">
    <property type="term" value="P:mitochondrion organization"/>
    <property type="evidence" value="ECO:0007669"/>
    <property type="project" value="TreeGrafter"/>
</dbReference>
<evidence type="ECO:0000259" key="5">
    <source>
        <dbReference type="SMART" id="SM00244"/>
    </source>
</evidence>
<reference evidence="6" key="1">
    <citation type="submission" date="2021-01" db="EMBL/GenBank/DDBJ databases">
        <authorList>
            <person name="Eckstrom K.M.E."/>
        </authorList>
    </citation>
    <scope>NUCLEOTIDE SEQUENCE</scope>
    <source>
        <strain evidence="6">UVCC 0001</strain>
    </source>
</reference>
<dbReference type="AlphaFoldDB" id="A0AAD9IEV3"/>
<gene>
    <name evidence="6" type="primary">PHB3</name>
    <name evidence="6" type="ORF">QBZ16_004692</name>
</gene>
<dbReference type="FunFam" id="3.30.479.30:FF:000001">
    <property type="entry name" value="Prohibitin 2"/>
    <property type="match status" value="1"/>
</dbReference>
<comment type="caution">
    <text evidence="6">The sequence shown here is derived from an EMBL/GenBank/DDBJ whole genome shotgun (WGS) entry which is preliminary data.</text>
</comment>
<dbReference type="EMBL" id="JASFZW010000007">
    <property type="protein sequence ID" value="KAK2077059.1"/>
    <property type="molecule type" value="Genomic_DNA"/>
</dbReference>
<dbReference type="GO" id="GO:0005743">
    <property type="term" value="C:mitochondrial inner membrane"/>
    <property type="evidence" value="ECO:0007669"/>
    <property type="project" value="UniProtKB-SubCell"/>
</dbReference>
<dbReference type="Gene3D" id="3.30.479.30">
    <property type="entry name" value="Band 7 domain"/>
    <property type="match status" value="1"/>
</dbReference>
<name>A0AAD9IEV3_PROWI</name>
<dbReference type="Proteomes" id="UP001255856">
    <property type="component" value="Unassembled WGS sequence"/>
</dbReference>
<dbReference type="InterPro" id="IPR000163">
    <property type="entry name" value="Prohibitin"/>
</dbReference>
<dbReference type="PRINTS" id="PR00679">
    <property type="entry name" value="PROHIBITIN"/>
</dbReference>
<organism evidence="6 7">
    <name type="scientific">Prototheca wickerhamii</name>
    <dbReference type="NCBI Taxonomy" id="3111"/>
    <lineage>
        <taxon>Eukaryota</taxon>
        <taxon>Viridiplantae</taxon>
        <taxon>Chlorophyta</taxon>
        <taxon>core chlorophytes</taxon>
        <taxon>Trebouxiophyceae</taxon>
        <taxon>Chlorellales</taxon>
        <taxon>Chlorellaceae</taxon>
        <taxon>Prototheca</taxon>
    </lineage>
</organism>
<evidence type="ECO:0000256" key="2">
    <source>
        <dbReference type="ARBA" id="ARBA00009658"/>
    </source>
</evidence>
<dbReference type="InterPro" id="IPR001107">
    <property type="entry name" value="Band_7"/>
</dbReference>
<keyword evidence="4" id="KW-0496">Mitochondrion</keyword>
<proteinExistence type="inferred from homology"/>